<dbReference type="InterPro" id="IPR028030">
    <property type="entry name" value="DUF4592"/>
</dbReference>
<dbReference type="Ensembl" id="ENSDCDT00010015522.1">
    <property type="protein sequence ID" value="ENSDCDP00010014740.1"/>
    <property type="gene ID" value="ENSDCDG00010006722.1"/>
</dbReference>
<feature type="compositionally biased region" description="Polar residues" evidence="1">
    <location>
        <begin position="752"/>
        <end position="761"/>
    </location>
</feature>
<dbReference type="InterPro" id="IPR026713">
    <property type="entry name" value="CRACD-like"/>
</dbReference>
<feature type="compositionally biased region" description="Basic and acidic residues" evidence="1">
    <location>
        <begin position="591"/>
        <end position="616"/>
    </location>
</feature>
<feature type="compositionally biased region" description="Basic and acidic residues" evidence="1">
    <location>
        <begin position="30"/>
        <end position="40"/>
    </location>
</feature>
<feature type="region of interest" description="Disordered" evidence="1">
    <location>
        <begin position="524"/>
        <end position="632"/>
    </location>
</feature>
<feature type="domain" description="DUF4592" evidence="2">
    <location>
        <begin position="168"/>
        <end position="204"/>
    </location>
</feature>
<feature type="compositionally biased region" description="Basic and acidic residues" evidence="1">
    <location>
        <begin position="784"/>
        <end position="801"/>
    </location>
</feature>
<feature type="compositionally biased region" description="Polar residues" evidence="1">
    <location>
        <begin position="524"/>
        <end position="541"/>
    </location>
</feature>
<protein>
    <recommendedName>
        <fullName evidence="2">DUF4592 domain-containing protein</fullName>
    </recommendedName>
</protein>
<feature type="region of interest" description="Disordered" evidence="1">
    <location>
        <begin position="821"/>
        <end position="845"/>
    </location>
</feature>
<dbReference type="RefSeq" id="XP_028847891.1">
    <property type="nucleotide sequence ID" value="XM_028992058.1"/>
</dbReference>
<dbReference type="Pfam" id="PF15262">
    <property type="entry name" value="DUF4592"/>
    <property type="match status" value="1"/>
</dbReference>
<dbReference type="AlphaFoldDB" id="A0AAY4B202"/>
<dbReference type="GeneTree" id="ENSGT00940000175825"/>
<reference evidence="3" key="3">
    <citation type="submission" date="2025-09" db="UniProtKB">
        <authorList>
            <consortium name="Ensembl"/>
        </authorList>
    </citation>
    <scope>IDENTIFICATION</scope>
</reference>
<feature type="region of interest" description="Disordered" evidence="1">
    <location>
        <begin position="126"/>
        <end position="150"/>
    </location>
</feature>
<reference evidence="3 4" key="1">
    <citation type="submission" date="2020-06" db="EMBL/GenBank/DDBJ databases">
        <authorList>
            <consortium name="Wellcome Sanger Institute Data Sharing"/>
        </authorList>
    </citation>
    <scope>NUCLEOTIDE SEQUENCE [LARGE SCALE GENOMIC DNA]</scope>
</reference>
<feature type="compositionally biased region" description="Basic residues" evidence="1">
    <location>
        <begin position="189"/>
        <end position="207"/>
    </location>
</feature>
<evidence type="ECO:0000256" key="1">
    <source>
        <dbReference type="SAM" id="MobiDB-lite"/>
    </source>
</evidence>
<organism evidence="3 4">
    <name type="scientific">Denticeps clupeoides</name>
    <name type="common">denticle herring</name>
    <dbReference type="NCBI Taxonomy" id="299321"/>
    <lineage>
        <taxon>Eukaryota</taxon>
        <taxon>Metazoa</taxon>
        <taxon>Chordata</taxon>
        <taxon>Craniata</taxon>
        <taxon>Vertebrata</taxon>
        <taxon>Euteleostomi</taxon>
        <taxon>Actinopterygii</taxon>
        <taxon>Neopterygii</taxon>
        <taxon>Teleostei</taxon>
        <taxon>Clupei</taxon>
        <taxon>Clupeiformes</taxon>
        <taxon>Denticipitoidei</taxon>
        <taxon>Denticipitidae</taxon>
        <taxon>Denticeps</taxon>
    </lineage>
</organism>
<dbReference type="PANTHER" id="PTHR47743:SF1">
    <property type="entry name" value="CRACD-LIKE PROTEIN"/>
    <property type="match status" value="1"/>
</dbReference>
<dbReference type="GeneID" id="114797272"/>
<proteinExistence type="predicted"/>
<reference evidence="3" key="2">
    <citation type="submission" date="2025-08" db="UniProtKB">
        <authorList>
            <consortium name="Ensembl"/>
        </authorList>
    </citation>
    <scope>IDENTIFICATION</scope>
</reference>
<evidence type="ECO:0000313" key="3">
    <source>
        <dbReference type="Ensembl" id="ENSDCDP00010014740.1"/>
    </source>
</evidence>
<dbReference type="Proteomes" id="UP000694580">
    <property type="component" value="Chromosome 9"/>
</dbReference>
<feature type="region of interest" description="Disordered" evidence="1">
    <location>
        <begin position="775"/>
        <end position="808"/>
    </location>
</feature>
<gene>
    <name evidence="3" type="primary">LOC114797272</name>
</gene>
<accession>A0AAY4B202</accession>
<feature type="region of interest" description="Disordered" evidence="1">
    <location>
        <begin position="189"/>
        <end position="222"/>
    </location>
</feature>
<feature type="compositionally biased region" description="Polar residues" evidence="1">
    <location>
        <begin position="51"/>
        <end position="63"/>
    </location>
</feature>
<feature type="region of interest" description="Disordered" evidence="1">
    <location>
        <begin position="344"/>
        <end position="376"/>
    </location>
</feature>
<feature type="compositionally biased region" description="Polar residues" evidence="1">
    <location>
        <begin position="581"/>
        <end position="590"/>
    </location>
</feature>
<feature type="compositionally biased region" description="Polar residues" evidence="1">
    <location>
        <begin position="707"/>
        <end position="719"/>
    </location>
</feature>
<feature type="compositionally biased region" description="Polar residues" evidence="1">
    <location>
        <begin position="209"/>
        <end position="222"/>
    </location>
</feature>
<evidence type="ECO:0000313" key="4">
    <source>
        <dbReference type="Proteomes" id="UP000694580"/>
    </source>
</evidence>
<keyword evidence="4" id="KW-1185">Reference proteome</keyword>
<feature type="region of interest" description="Disordered" evidence="1">
    <location>
        <begin position="413"/>
        <end position="484"/>
    </location>
</feature>
<dbReference type="PANTHER" id="PTHR47743">
    <property type="entry name" value="KIAA1210 / KIAA1211 FAMILY MEMBER"/>
    <property type="match status" value="1"/>
</dbReference>
<sequence>MLSSVSGYTAMERCTDGSAEELAGTQRSKPMTEKACLSEKMKRKAREGKRNLSQSNNDVTQGGTEELSSEDVGMGSRTFSHDSIFLADQGVLSPEPAQVSQENVHNVVRALQEKLLQQNLNLGKPSAAISMKPSGDKGDSSEDGSLSESLPQMVLVDVSSPTRRSAPDHGIDFSVPPLITRCLDNSAARHRMSVKPRNQRASTKVRRLPSSTSCRPRSESMNNLERPLHGQKINDENCVSPRLRSHSIQTLRPGGHVVSSASHLRSLEGPRDSMLPSSHLESHIIQVPVESQTNSKAASSVPLQCTDLDINAFKSQAGNLSASPRKSSPTPQMPVPEHQWVKSRFESSPKVVQPSASVRSVRKTTGSKDQEGGGGGMLLHKHTILTTIPGSHTQTVDNISPNPAFQHEDRIRTSSFSSVMEGTRGTVKPGVQKSDLQPKKSSPVPEQDQQGLFRHLTSQMGQKQVPKGPQQMSGETQEDSEKDEVVNEDLLKNAKENQAKEEEAKNDFGIKLRSTSLSLKYRQDTVQSEQLVKQRSKNPTLVQEDGPQLQQNCPFGPIRTNRMDSLLKKPLSQPSDCPLSSPCQQHMVSRTKSDTRQKVRCGPEGKHPPSEGRLAENPHTPSTEETSVGVKEVPTALPAVKESQTAAPEVSWMSMAREKTRSLQQLFTSRLPEFTMTPAPKSRDHLSTSTPPPPPDSIPKPACHAGSTRSPRFTSTAEQPQPGPVLTPTSALQTSASPHLPSSPPPIRVKAMNQTSPQSTEMAAEVKVLPTALEKCTAPGTKTELPKTSREIHHKESKMDVRTGPAVSASMATPMWRISMEDRLQKKPLPSSPPQLPVSDAGQPSWMELAKRKSLAWSDKTMD</sequence>
<evidence type="ECO:0000259" key="2">
    <source>
        <dbReference type="Pfam" id="PF15262"/>
    </source>
</evidence>
<feature type="region of interest" description="Disordered" evidence="1">
    <location>
        <begin position="663"/>
        <end position="763"/>
    </location>
</feature>
<feature type="region of interest" description="Disordered" evidence="1">
    <location>
        <begin position="1"/>
        <end position="75"/>
    </location>
</feature>
<name>A0AAY4B202_9TELE</name>